<gene>
    <name evidence="4" type="ORF">ROA7745_00976</name>
</gene>
<dbReference type="PANTHER" id="PTHR43546">
    <property type="entry name" value="UPF0173 METAL-DEPENDENT HYDROLASE MJ1163-RELATED"/>
    <property type="match status" value="1"/>
</dbReference>
<dbReference type="SUPFAM" id="SSF56281">
    <property type="entry name" value="Metallo-hydrolase/oxidoreductase"/>
    <property type="match status" value="1"/>
</dbReference>
<dbReference type="HAMAP" id="MF_00457">
    <property type="entry name" value="UPF0173"/>
    <property type="match status" value="1"/>
</dbReference>
<dbReference type="OrthoDB" id="9789133at2"/>
<dbReference type="Pfam" id="PF12706">
    <property type="entry name" value="Lactamase_B_2"/>
    <property type="match status" value="1"/>
</dbReference>
<dbReference type="Gene3D" id="3.60.15.10">
    <property type="entry name" value="Ribonuclease Z/Hydroxyacylglutathione hydrolase-like"/>
    <property type="match status" value="1"/>
</dbReference>
<evidence type="ECO:0000313" key="5">
    <source>
        <dbReference type="Proteomes" id="UP000193224"/>
    </source>
</evidence>
<dbReference type="SMART" id="SM00849">
    <property type="entry name" value="Lactamase_B"/>
    <property type="match status" value="1"/>
</dbReference>
<sequence length="230" mass="25056">MNIIWLGHASFRIEIGGQVLLVDPWLNGNPMLPEDQHEAATSGTTHILLTHAHFDHVADVLNVAKAQNVPVVGQYDLMSHWEERQKIATVGFNKGGTVDLDGVKVTMVHATHSSSVAGPDGPNVPGTECGYMIEAEGHTIYLSGDTDVMADMKVFNDLHAPDIGILCAGGHFTMDMRRASYAARTFFNFKTVIPCHYKTFPILEQSAAELIAALPDVNVIEPEVMVPIEI</sequence>
<reference evidence="4 5" key="1">
    <citation type="submission" date="2017-03" db="EMBL/GenBank/DDBJ databases">
        <authorList>
            <person name="Afonso C.L."/>
            <person name="Miller P.J."/>
            <person name="Scott M.A."/>
            <person name="Spackman E."/>
            <person name="Goraichik I."/>
            <person name="Dimitrov K.M."/>
            <person name="Suarez D.L."/>
            <person name="Swayne D.E."/>
        </authorList>
    </citation>
    <scope>NUCLEOTIDE SEQUENCE [LARGE SCALE GENOMIC DNA]</scope>
    <source>
        <strain evidence="4 5">CECT 7745</strain>
    </source>
</reference>
<dbReference type="InterPro" id="IPR036866">
    <property type="entry name" value="RibonucZ/Hydroxyglut_hydro"/>
</dbReference>
<protein>
    <recommendedName>
        <fullName evidence="2">UPF0173 metal-dependent hydrolase ROA7745_00976</fullName>
    </recommendedName>
</protein>
<dbReference type="InterPro" id="IPR022877">
    <property type="entry name" value="UPF0173"/>
</dbReference>
<accession>A0A1X7BNH3</accession>
<dbReference type="NCBIfam" id="NF001911">
    <property type="entry name" value="PRK00685.1"/>
    <property type="match status" value="1"/>
</dbReference>
<evidence type="ECO:0000313" key="4">
    <source>
        <dbReference type="EMBL" id="SMC11166.1"/>
    </source>
</evidence>
<evidence type="ECO:0000256" key="2">
    <source>
        <dbReference type="HAMAP-Rule" id="MF_00457"/>
    </source>
</evidence>
<dbReference type="PANTHER" id="PTHR43546:SF3">
    <property type="entry name" value="UPF0173 METAL-DEPENDENT HYDROLASE MJ1163"/>
    <property type="match status" value="1"/>
</dbReference>
<dbReference type="InterPro" id="IPR001279">
    <property type="entry name" value="Metallo-B-lactamas"/>
</dbReference>
<feature type="domain" description="Metallo-beta-lactamase" evidence="3">
    <location>
        <begin position="7"/>
        <end position="196"/>
    </location>
</feature>
<dbReference type="AlphaFoldDB" id="A0A1X7BNH3"/>
<dbReference type="InterPro" id="IPR050114">
    <property type="entry name" value="UPF0173_UPF0282_UlaG_hydrolase"/>
</dbReference>
<name>A0A1X7BNH3_9RHOB</name>
<dbReference type="EMBL" id="FWXB01000002">
    <property type="protein sequence ID" value="SMC11166.1"/>
    <property type="molecule type" value="Genomic_DNA"/>
</dbReference>
<keyword evidence="1 2" id="KW-0378">Hydrolase</keyword>
<comment type="similarity">
    <text evidence="2">Belongs to the UPF0173 family.</text>
</comment>
<proteinExistence type="inferred from homology"/>
<keyword evidence="5" id="KW-1185">Reference proteome</keyword>
<dbReference type="GO" id="GO:0016787">
    <property type="term" value="F:hydrolase activity"/>
    <property type="evidence" value="ECO:0007669"/>
    <property type="project" value="UniProtKB-UniRule"/>
</dbReference>
<evidence type="ECO:0000259" key="3">
    <source>
        <dbReference type="SMART" id="SM00849"/>
    </source>
</evidence>
<evidence type="ECO:0000256" key="1">
    <source>
        <dbReference type="ARBA" id="ARBA00022801"/>
    </source>
</evidence>
<dbReference type="RefSeq" id="WP_085799108.1">
    <property type="nucleotide sequence ID" value="NZ_FWXB01000002.1"/>
</dbReference>
<dbReference type="Proteomes" id="UP000193224">
    <property type="component" value="Unassembled WGS sequence"/>
</dbReference>
<organism evidence="4 5">
    <name type="scientific">Roseovarius aestuarii</name>
    <dbReference type="NCBI Taxonomy" id="475083"/>
    <lineage>
        <taxon>Bacteria</taxon>
        <taxon>Pseudomonadati</taxon>
        <taxon>Pseudomonadota</taxon>
        <taxon>Alphaproteobacteria</taxon>
        <taxon>Rhodobacterales</taxon>
        <taxon>Roseobacteraceae</taxon>
        <taxon>Roseovarius</taxon>
    </lineage>
</organism>